<reference evidence="2" key="1">
    <citation type="submission" date="2019-04" db="EMBL/GenBank/DDBJ databases">
        <title>Friends and foes A comparative genomics study of 23 Aspergillus species from section Flavi.</title>
        <authorList>
            <consortium name="DOE Joint Genome Institute"/>
            <person name="Kjaerbolling I."/>
            <person name="Vesth T."/>
            <person name="Frisvad J.C."/>
            <person name="Nybo J.L."/>
            <person name="Theobald S."/>
            <person name="Kildgaard S."/>
            <person name="Isbrandt T."/>
            <person name="Kuo A."/>
            <person name="Sato A."/>
            <person name="Lyhne E.K."/>
            <person name="Kogle M.E."/>
            <person name="Wiebenga A."/>
            <person name="Kun R.S."/>
            <person name="Lubbers R.J."/>
            <person name="Makela M.R."/>
            <person name="Barry K."/>
            <person name="Chovatia M."/>
            <person name="Clum A."/>
            <person name="Daum C."/>
            <person name="Haridas S."/>
            <person name="He G."/>
            <person name="LaButti K."/>
            <person name="Lipzen A."/>
            <person name="Mondo S."/>
            <person name="Riley R."/>
            <person name="Salamov A."/>
            <person name="Simmons B.A."/>
            <person name="Magnuson J.K."/>
            <person name="Henrissat B."/>
            <person name="Mortensen U.H."/>
            <person name="Larsen T.O."/>
            <person name="Devries R.P."/>
            <person name="Grigoriev I.V."/>
            <person name="Machida M."/>
            <person name="Baker S.E."/>
            <person name="Andersen M.R."/>
        </authorList>
    </citation>
    <scope>NUCLEOTIDE SEQUENCE [LARGE SCALE GENOMIC DNA]</scope>
    <source>
        <strain evidence="2">CBS 121.62</strain>
    </source>
</reference>
<evidence type="ECO:0000256" key="1">
    <source>
        <dbReference type="SAM" id="Phobius"/>
    </source>
</evidence>
<keyword evidence="1" id="KW-0812">Transmembrane</keyword>
<gene>
    <name evidence="2" type="ORF">BDV35DRAFT_341260</name>
</gene>
<keyword evidence="1" id="KW-0472">Membrane</keyword>
<evidence type="ECO:0000313" key="2">
    <source>
        <dbReference type="EMBL" id="KAB8250796.1"/>
    </source>
</evidence>
<accession>A0A5N6H8F2</accession>
<sequence length="53" mass="5932">MLLSRISVLLIPIYGPLATFTCALIVWCPDSLHHRVSLSAKRNSILRIDTQPT</sequence>
<keyword evidence="1" id="KW-1133">Transmembrane helix</keyword>
<name>A0A5N6H8F2_ASPFL</name>
<protein>
    <submittedName>
        <fullName evidence="2">Uncharacterized protein</fullName>
    </submittedName>
</protein>
<proteinExistence type="predicted"/>
<dbReference type="Proteomes" id="UP000325434">
    <property type="component" value="Unassembled WGS sequence"/>
</dbReference>
<feature type="transmembrane region" description="Helical" evidence="1">
    <location>
        <begin position="6"/>
        <end position="28"/>
    </location>
</feature>
<dbReference type="AlphaFoldDB" id="A0A5N6H8F2"/>
<dbReference type="EMBL" id="ML734563">
    <property type="protein sequence ID" value="KAB8250796.1"/>
    <property type="molecule type" value="Genomic_DNA"/>
</dbReference>
<organism evidence="2">
    <name type="scientific">Aspergillus flavus</name>
    <dbReference type="NCBI Taxonomy" id="5059"/>
    <lineage>
        <taxon>Eukaryota</taxon>
        <taxon>Fungi</taxon>
        <taxon>Dikarya</taxon>
        <taxon>Ascomycota</taxon>
        <taxon>Pezizomycotina</taxon>
        <taxon>Eurotiomycetes</taxon>
        <taxon>Eurotiomycetidae</taxon>
        <taxon>Eurotiales</taxon>
        <taxon>Aspergillaceae</taxon>
        <taxon>Aspergillus</taxon>
        <taxon>Aspergillus subgen. Circumdati</taxon>
    </lineage>
</organism>